<dbReference type="HOGENOM" id="CLU_2833029_0_0_1"/>
<proteinExistence type="predicted"/>
<reference evidence="2" key="2">
    <citation type="submission" date="2015-01" db="EMBL/GenBank/DDBJ databases">
        <title>Evolutionary Origins and Diversification of the Mycorrhizal Mutualists.</title>
        <authorList>
            <consortium name="DOE Joint Genome Institute"/>
            <consortium name="Mycorrhizal Genomics Consortium"/>
            <person name="Kohler A."/>
            <person name="Kuo A."/>
            <person name="Nagy L.G."/>
            <person name="Floudas D."/>
            <person name="Copeland A."/>
            <person name="Barry K.W."/>
            <person name="Cichocki N."/>
            <person name="Veneault-Fourrey C."/>
            <person name="LaButti K."/>
            <person name="Lindquist E.A."/>
            <person name="Lipzen A."/>
            <person name="Lundell T."/>
            <person name="Morin E."/>
            <person name="Murat C."/>
            <person name="Riley R."/>
            <person name="Ohm R."/>
            <person name="Sun H."/>
            <person name="Tunlid A."/>
            <person name="Henrissat B."/>
            <person name="Grigoriev I.V."/>
            <person name="Hibbett D.S."/>
            <person name="Martin F."/>
        </authorList>
    </citation>
    <scope>NUCLEOTIDE SEQUENCE [LARGE SCALE GENOMIC DNA]</scope>
    <source>
        <strain evidence="2">MUT 4182</strain>
    </source>
</reference>
<evidence type="ECO:0000313" key="2">
    <source>
        <dbReference type="Proteomes" id="UP000054248"/>
    </source>
</evidence>
<keyword evidence="2" id="KW-1185">Reference proteome</keyword>
<name>A0A0C3LS46_9AGAM</name>
<dbReference type="Proteomes" id="UP000054248">
    <property type="component" value="Unassembled WGS sequence"/>
</dbReference>
<sequence>MSRESRRNRVGARRWGSYAFPRESSDFQTPHEEFPCHPFLRSPTFSAAKLDPYPCSPSASSIFDSR</sequence>
<protein>
    <submittedName>
        <fullName evidence="1">Uncharacterized protein</fullName>
    </submittedName>
</protein>
<organism evidence="1 2">
    <name type="scientific">Tulasnella calospora MUT 4182</name>
    <dbReference type="NCBI Taxonomy" id="1051891"/>
    <lineage>
        <taxon>Eukaryota</taxon>
        <taxon>Fungi</taxon>
        <taxon>Dikarya</taxon>
        <taxon>Basidiomycota</taxon>
        <taxon>Agaricomycotina</taxon>
        <taxon>Agaricomycetes</taxon>
        <taxon>Cantharellales</taxon>
        <taxon>Tulasnellaceae</taxon>
        <taxon>Tulasnella</taxon>
    </lineage>
</organism>
<gene>
    <name evidence="1" type="ORF">M407DRAFT_244523</name>
</gene>
<dbReference type="AlphaFoldDB" id="A0A0C3LS46"/>
<reference evidence="1 2" key="1">
    <citation type="submission" date="2014-04" db="EMBL/GenBank/DDBJ databases">
        <authorList>
            <consortium name="DOE Joint Genome Institute"/>
            <person name="Kuo A."/>
            <person name="Girlanda M."/>
            <person name="Perotto S."/>
            <person name="Kohler A."/>
            <person name="Nagy L.G."/>
            <person name="Floudas D."/>
            <person name="Copeland A."/>
            <person name="Barry K.W."/>
            <person name="Cichocki N."/>
            <person name="Veneault-Fourrey C."/>
            <person name="LaButti K."/>
            <person name="Lindquist E.A."/>
            <person name="Lipzen A."/>
            <person name="Lundell T."/>
            <person name="Morin E."/>
            <person name="Murat C."/>
            <person name="Sun H."/>
            <person name="Tunlid A."/>
            <person name="Henrissat B."/>
            <person name="Grigoriev I.V."/>
            <person name="Hibbett D.S."/>
            <person name="Martin F."/>
            <person name="Nordberg H.P."/>
            <person name="Cantor M.N."/>
            <person name="Hua S.X."/>
        </authorList>
    </citation>
    <scope>NUCLEOTIDE SEQUENCE [LARGE SCALE GENOMIC DNA]</scope>
    <source>
        <strain evidence="1 2">MUT 4182</strain>
    </source>
</reference>
<accession>A0A0C3LS46</accession>
<evidence type="ECO:0000313" key="1">
    <source>
        <dbReference type="EMBL" id="KIO24232.1"/>
    </source>
</evidence>
<dbReference type="EMBL" id="KN823065">
    <property type="protein sequence ID" value="KIO24232.1"/>
    <property type="molecule type" value="Genomic_DNA"/>
</dbReference>